<evidence type="ECO:0000313" key="6">
    <source>
        <dbReference type="Proteomes" id="UP000244140"/>
    </source>
</evidence>
<name>A0A855UAA4_ENTFL</name>
<feature type="transmembrane region" description="Helical" evidence="2">
    <location>
        <begin position="92"/>
        <end position="110"/>
    </location>
</feature>
<reference evidence="4 7" key="2">
    <citation type="submission" date="2023-02" db="EMBL/GenBank/DDBJ databases">
        <title>Results of the 2020 Genomic Proficiency Test for the network of European Union Reference Laboratory for Antimicrobial Resistance assessing whole genome sequencing capacities.</title>
        <authorList>
            <person name="Hoffmann M."/>
            <person name="Luo Y."/>
            <person name="Sorensen L.H."/>
            <person name="Pedersen S.K."/>
            <person name="Hendriksen R.S."/>
        </authorList>
    </citation>
    <scope>NUCLEOTIDE SEQUENCE [LARGE SCALE GENOMIC DNA]</scope>
    <source>
        <strain evidence="4 7">GENOMIC22-006</strain>
    </source>
</reference>
<keyword evidence="1" id="KW-0175">Coiled coil</keyword>
<accession>A0A855UAA4</accession>
<dbReference type="AlphaFoldDB" id="A0A855UAA4"/>
<keyword evidence="2" id="KW-0472">Membrane</keyword>
<organism evidence="3 6">
    <name type="scientific">Enterococcus faecalis</name>
    <name type="common">Streptococcus faecalis</name>
    <dbReference type="NCBI Taxonomy" id="1351"/>
    <lineage>
        <taxon>Bacteria</taxon>
        <taxon>Bacillati</taxon>
        <taxon>Bacillota</taxon>
        <taxon>Bacilli</taxon>
        <taxon>Lactobacillales</taxon>
        <taxon>Enterococcaceae</taxon>
        <taxon>Enterococcus</taxon>
    </lineage>
</organism>
<evidence type="ECO:0000313" key="5">
    <source>
        <dbReference type="EMBL" id="WER44072.1"/>
    </source>
</evidence>
<keyword evidence="2" id="KW-1133">Transmembrane helix</keyword>
<reference evidence="3 6" key="1">
    <citation type="submission" date="2018-04" db="EMBL/GenBank/DDBJ databases">
        <authorList>
            <person name="Van Tyne D."/>
        </authorList>
    </citation>
    <scope>NUCLEOTIDE SEQUENCE [LARGE SCALE GENOMIC DNA]</scope>
    <source>
        <strain evidence="3 6">B2535</strain>
    </source>
</reference>
<evidence type="ECO:0000256" key="1">
    <source>
        <dbReference type="SAM" id="Coils"/>
    </source>
</evidence>
<proteinExistence type="predicted"/>
<dbReference type="EMBL" id="PZZH01000001">
    <property type="protein sequence ID" value="PTN77600.1"/>
    <property type="molecule type" value="Genomic_DNA"/>
</dbReference>
<dbReference type="EMBL" id="CP119528">
    <property type="protein sequence ID" value="WER44072.1"/>
    <property type="molecule type" value="Genomic_DNA"/>
</dbReference>
<evidence type="ECO:0000313" key="7">
    <source>
        <dbReference type="Proteomes" id="UP001221642"/>
    </source>
</evidence>
<dbReference type="EMBL" id="CP119159">
    <property type="protein sequence ID" value="WEH21339.1"/>
    <property type="molecule type" value="Genomic_DNA"/>
</dbReference>
<gene>
    <name evidence="3" type="ORF">DAI13_07520</name>
    <name evidence="5" type="ORF">P0083_07325</name>
    <name evidence="4" type="ORF">P0D81_09660</name>
</gene>
<dbReference type="Proteomes" id="UP000244140">
    <property type="component" value="Unassembled WGS sequence"/>
</dbReference>
<evidence type="ECO:0000313" key="8">
    <source>
        <dbReference type="Proteomes" id="UP001222182"/>
    </source>
</evidence>
<keyword evidence="2" id="KW-0812">Transmembrane</keyword>
<feature type="coiled-coil region" evidence="1">
    <location>
        <begin position="7"/>
        <end position="84"/>
    </location>
</feature>
<reference evidence="5 8" key="3">
    <citation type="submission" date="2023-03" db="EMBL/GenBank/DDBJ databases">
        <title>Complete genome sequence of an Enterococcus faecalis urinary isolate.</title>
        <authorList>
            <person name="Brauer A.L."/>
            <person name="Armbruster C.E."/>
        </authorList>
    </citation>
    <scope>NUCLEOTIDE SEQUENCE [LARGE SCALE GENOMIC DNA]</scope>
    <source>
        <strain evidence="5 8">3143</strain>
    </source>
</reference>
<dbReference type="Proteomes" id="UP001221642">
    <property type="component" value="Chromosome"/>
</dbReference>
<dbReference type="RefSeq" id="WP_002386776.1">
    <property type="nucleotide sequence ID" value="NZ_AP031218.1"/>
</dbReference>
<dbReference type="Proteomes" id="UP001222182">
    <property type="component" value="Chromosome"/>
</dbReference>
<evidence type="ECO:0000256" key="2">
    <source>
        <dbReference type="SAM" id="Phobius"/>
    </source>
</evidence>
<protein>
    <submittedName>
        <fullName evidence="3">Uncharacterized protein</fullName>
    </submittedName>
</protein>
<evidence type="ECO:0000313" key="3">
    <source>
        <dbReference type="EMBL" id="PTN77600.1"/>
    </source>
</evidence>
<sequence>MELEQKVKEHEKRLGDHDREIGRLDRRTMTLQEQLNANLVRLDESNKFLREQNMKQMEQNSEILNAILNRNSEADERKDELKKLNTENIWKVILAIFVSSGAITILFNWLSTFLGGTK</sequence>
<evidence type="ECO:0000313" key="4">
    <source>
        <dbReference type="EMBL" id="WEH21339.1"/>
    </source>
</evidence>